<evidence type="ECO:0000256" key="5">
    <source>
        <dbReference type="ARBA" id="ARBA00023235"/>
    </source>
</evidence>
<comment type="caution">
    <text evidence="12">The sequence shown here is derived from an EMBL/GenBank/DDBJ whole genome shotgun (WGS) entry which is preliminary data.</text>
</comment>
<evidence type="ECO:0000259" key="10">
    <source>
        <dbReference type="Pfam" id="PF05099"/>
    </source>
</evidence>
<dbReference type="SUPFAM" id="SSF52540">
    <property type="entry name" value="P-loop containing nucleoside triphosphate hydrolases"/>
    <property type="match status" value="1"/>
</dbReference>
<dbReference type="Gene3D" id="1.10.3680.10">
    <property type="entry name" value="TerB-like"/>
    <property type="match status" value="1"/>
</dbReference>
<evidence type="ECO:0000256" key="3">
    <source>
        <dbReference type="ARBA" id="ARBA00022806"/>
    </source>
</evidence>
<name>A0A395LJG8_9SPHN</name>
<comment type="catalytic activity">
    <reaction evidence="8">
        <text>ATP + H2O = ADP + phosphate + H(+)</text>
        <dbReference type="Rhea" id="RHEA:13065"/>
        <dbReference type="ChEBI" id="CHEBI:15377"/>
        <dbReference type="ChEBI" id="CHEBI:15378"/>
        <dbReference type="ChEBI" id="CHEBI:30616"/>
        <dbReference type="ChEBI" id="CHEBI:43474"/>
        <dbReference type="ChEBI" id="CHEBI:456216"/>
        <dbReference type="EC" id="5.6.2.4"/>
    </reaction>
</comment>
<dbReference type="CDD" id="cd07177">
    <property type="entry name" value="terB_like"/>
    <property type="match status" value="1"/>
</dbReference>
<dbReference type="SUPFAM" id="SSF158682">
    <property type="entry name" value="TerB-like"/>
    <property type="match status" value="1"/>
</dbReference>
<keyword evidence="1" id="KW-0547">Nucleotide-binding</keyword>
<dbReference type="GO" id="GO:0003677">
    <property type="term" value="F:DNA binding"/>
    <property type="evidence" value="ECO:0007669"/>
    <property type="project" value="InterPro"/>
</dbReference>
<evidence type="ECO:0000256" key="6">
    <source>
        <dbReference type="ARBA" id="ARBA00034617"/>
    </source>
</evidence>
<keyword evidence="5" id="KW-0413">Isomerase</keyword>
<dbReference type="PANTHER" id="PTHR11070">
    <property type="entry name" value="UVRD / RECB / PCRA DNA HELICASE FAMILY MEMBER"/>
    <property type="match status" value="1"/>
</dbReference>
<evidence type="ECO:0000256" key="8">
    <source>
        <dbReference type="ARBA" id="ARBA00048988"/>
    </source>
</evidence>
<proteinExistence type="predicted"/>
<evidence type="ECO:0000256" key="2">
    <source>
        <dbReference type="ARBA" id="ARBA00022801"/>
    </source>
</evidence>
<reference evidence="12 13" key="1">
    <citation type="submission" date="2018-07" db="EMBL/GenBank/DDBJ databases">
        <title>Erythrobacter nanhaiensis sp. nov., a novel member of the genus Erythrobacter isolated from the South China Sea.</title>
        <authorList>
            <person name="Chen X."/>
            <person name="Liu J."/>
        </authorList>
    </citation>
    <scope>NUCLEOTIDE SEQUENCE [LARGE SCALE GENOMIC DNA]</scope>
    <source>
        <strain evidence="12 13">S-5</strain>
    </source>
</reference>
<comment type="catalytic activity">
    <reaction evidence="6">
        <text>Couples ATP hydrolysis with the unwinding of duplex DNA by translocating in the 3'-5' direction.</text>
        <dbReference type="EC" id="5.6.2.4"/>
    </reaction>
</comment>
<organism evidence="12 13">
    <name type="scientific">Alteriqipengyuania lutimaris</name>
    <dbReference type="NCBI Taxonomy" id="1538146"/>
    <lineage>
        <taxon>Bacteria</taxon>
        <taxon>Pseudomonadati</taxon>
        <taxon>Pseudomonadota</taxon>
        <taxon>Alphaproteobacteria</taxon>
        <taxon>Sphingomonadales</taxon>
        <taxon>Erythrobacteraceae</taxon>
        <taxon>Alteriqipengyuania</taxon>
    </lineage>
</organism>
<evidence type="ECO:0000256" key="7">
    <source>
        <dbReference type="ARBA" id="ARBA00034808"/>
    </source>
</evidence>
<evidence type="ECO:0000313" key="12">
    <source>
        <dbReference type="EMBL" id="RDS76457.1"/>
    </source>
</evidence>
<dbReference type="GO" id="GO:0016887">
    <property type="term" value="F:ATP hydrolysis activity"/>
    <property type="evidence" value="ECO:0007669"/>
    <property type="project" value="RHEA"/>
</dbReference>
<dbReference type="GO" id="GO:0005524">
    <property type="term" value="F:ATP binding"/>
    <property type="evidence" value="ECO:0007669"/>
    <property type="project" value="UniProtKB-KW"/>
</dbReference>
<keyword evidence="3" id="KW-0347">Helicase</keyword>
<sequence>MKAAPAQASERVLAEHTAMLLAALIHADGTVDGDEVALARQACEEFGVPLDLLDAALGTAMHDPMESFTATLLRVEHPADRERLASILFEIASVDEKLDDREVRMLRAMQQAWGVTVSFLNKPIEWDEDQLRVIEADRSARLLVSAGPGMGKTAVACSRVAHLIENEDVADTNVWLVSFTRSAIAELKGRIGDFAEDPSNVFAVKISTIDSQAWKIRYGFSPEEVEKLFGGFETGIDAAAELIDERMEDFRDIFGDLEHLIVDEAQDITGGRARFLLKLIELLPTDCGITVFHDPAQAIYDYAAGEELFRFTDGFAALLGDDLQQRPLKKIYRTNEAPLLKLYEDLRLDILGNADVGADSFKSKAELVKSAAVSQQRGFNHDALDGYDDALVLFRKRIEVAQASAFMAGGGHPHRLRMSGMGRFALPWLALVLGSTEGRELERSEFDERWAQARDRCPALLFGEDTEGNSADARWERLNRYAAMRGGRIDLFKLRGRLAGAPPDELMAPEFGHAGPILGTIHASKGREADHVFLQINDSWGARHGADETDLSEEARVLFVGATRAKRSLAVQGGFAMKFASSTESGRCYRKGRKGKNGYQFQIGLQGDFDPYSPLALAKSSDELLGMDLPLRCRARLEPGSWLWRVETDAGVPLGTLGKRVTHDLYEISKKHHGSGRRLYDRIDNIFLMGFGSTAAAPGDDRLAGAKRKGGASGFWLVPQICGLPMVYV</sequence>
<dbReference type="InterPro" id="IPR027417">
    <property type="entry name" value="P-loop_NTPase"/>
</dbReference>
<dbReference type="AlphaFoldDB" id="A0A395LJG8"/>
<dbReference type="Pfam" id="PF00580">
    <property type="entry name" value="UvrD-helicase"/>
    <property type="match status" value="1"/>
</dbReference>
<dbReference type="InterPro" id="IPR014017">
    <property type="entry name" value="DNA_helicase_UvrD-like_C"/>
</dbReference>
<keyword evidence="2" id="KW-0378">Hydrolase</keyword>
<dbReference type="InterPro" id="IPR007791">
    <property type="entry name" value="DjlA_N"/>
</dbReference>
<dbReference type="Pfam" id="PF05099">
    <property type="entry name" value="TerB"/>
    <property type="match status" value="1"/>
</dbReference>
<dbReference type="EC" id="5.6.2.4" evidence="7"/>
<dbReference type="InterPro" id="IPR029024">
    <property type="entry name" value="TerB-like"/>
</dbReference>
<evidence type="ECO:0000259" key="9">
    <source>
        <dbReference type="Pfam" id="PF00580"/>
    </source>
</evidence>
<dbReference type="Pfam" id="PF13361">
    <property type="entry name" value="UvrD_C"/>
    <property type="match status" value="1"/>
</dbReference>
<dbReference type="InterPro" id="IPR014016">
    <property type="entry name" value="UvrD-like_ATP-bd"/>
</dbReference>
<dbReference type="OrthoDB" id="7211215at2"/>
<evidence type="ECO:0000256" key="1">
    <source>
        <dbReference type="ARBA" id="ARBA00022741"/>
    </source>
</evidence>
<evidence type="ECO:0000313" key="13">
    <source>
        <dbReference type="Proteomes" id="UP000254101"/>
    </source>
</evidence>
<dbReference type="PANTHER" id="PTHR11070:SF45">
    <property type="entry name" value="DNA 3'-5' HELICASE"/>
    <property type="match status" value="1"/>
</dbReference>
<evidence type="ECO:0000259" key="11">
    <source>
        <dbReference type="Pfam" id="PF13361"/>
    </source>
</evidence>
<dbReference type="GO" id="GO:0043138">
    <property type="term" value="F:3'-5' DNA helicase activity"/>
    <property type="evidence" value="ECO:0007669"/>
    <property type="project" value="UniProtKB-EC"/>
</dbReference>
<dbReference type="RefSeq" id="WP_115490688.1">
    <property type="nucleotide sequence ID" value="NZ_JACHWW010000001.1"/>
</dbReference>
<evidence type="ECO:0000256" key="4">
    <source>
        <dbReference type="ARBA" id="ARBA00022840"/>
    </source>
</evidence>
<accession>A0A395LJG8</accession>
<gene>
    <name evidence="12" type="ORF">DL238_01755</name>
</gene>
<dbReference type="GO" id="GO:0005829">
    <property type="term" value="C:cytosol"/>
    <property type="evidence" value="ECO:0007669"/>
    <property type="project" value="TreeGrafter"/>
</dbReference>
<keyword evidence="4" id="KW-0067">ATP-binding</keyword>
<dbReference type="Gene3D" id="3.40.50.300">
    <property type="entry name" value="P-loop containing nucleotide triphosphate hydrolases"/>
    <property type="match status" value="2"/>
</dbReference>
<dbReference type="InterPro" id="IPR000212">
    <property type="entry name" value="DNA_helicase_UvrD/REP"/>
</dbReference>
<dbReference type="GO" id="GO:0000725">
    <property type="term" value="P:recombinational repair"/>
    <property type="evidence" value="ECO:0007669"/>
    <property type="project" value="TreeGrafter"/>
</dbReference>
<dbReference type="Proteomes" id="UP000254101">
    <property type="component" value="Unassembled WGS sequence"/>
</dbReference>
<feature type="domain" description="UvrD-like helicase ATP-binding" evidence="9">
    <location>
        <begin position="127"/>
        <end position="215"/>
    </location>
</feature>
<feature type="domain" description="UvrD-like helicase C-terminal" evidence="11">
    <location>
        <begin position="520"/>
        <end position="571"/>
    </location>
</feature>
<keyword evidence="13" id="KW-1185">Reference proteome</keyword>
<dbReference type="EMBL" id="QRBB01000001">
    <property type="protein sequence ID" value="RDS76457.1"/>
    <property type="molecule type" value="Genomic_DNA"/>
</dbReference>
<feature type="domain" description="Co-chaperone DjlA N-terminal" evidence="10">
    <location>
        <begin position="16"/>
        <end position="116"/>
    </location>
</feature>
<protein>
    <recommendedName>
        <fullName evidence="7">DNA 3'-5' helicase</fullName>
        <ecNumber evidence="7">5.6.2.4</ecNumber>
    </recommendedName>
</protein>